<geneLocation type="mitochondrion" evidence="1"/>
<dbReference type="EMBL" id="LKAM01000001">
    <property type="protein sequence ID" value="KUM50973.1"/>
    <property type="molecule type" value="Genomic_DNA"/>
</dbReference>
<dbReference type="AlphaFoldDB" id="A0A117NJ42"/>
<organism evidence="1">
    <name type="scientific">Picea glauca</name>
    <name type="common">White spruce</name>
    <name type="synonym">Pinus glauca</name>
    <dbReference type="NCBI Taxonomy" id="3330"/>
    <lineage>
        <taxon>Eukaryota</taxon>
        <taxon>Viridiplantae</taxon>
        <taxon>Streptophyta</taxon>
        <taxon>Embryophyta</taxon>
        <taxon>Tracheophyta</taxon>
        <taxon>Spermatophyta</taxon>
        <taxon>Pinopsida</taxon>
        <taxon>Pinidae</taxon>
        <taxon>Conifers I</taxon>
        <taxon>Pinales</taxon>
        <taxon>Pinaceae</taxon>
        <taxon>Picea</taxon>
    </lineage>
</organism>
<gene>
    <name evidence="1" type="ORF">ABT39_MTgene819</name>
</gene>
<keyword evidence="1" id="KW-0496">Mitochondrion</keyword>
<evidence type="ECO:0000313" key="1">
    <source>
        <dbReference type="EMBL" id="KUM50973.1"/>
    </source>
</evidence>
<name>A0A117NJ42_PICGL</name>
<sequence length="60" mass="6806">MLCIGSGLLVRPVSKAHYLLCGSGSMVHRLYHEFVSLSWLYRLGWISWMSGSLACFSVLW</sequence>
<comment type="caution">
    <text evidence="1">The sequence shown here is derived from an EMBL/GenBank/DDBJ whole genome shotgun (WGS) entry which is preliminary data.</text>
</comment>
<proteinExistence type="predicted"/>
<reference evidence="1" key="1">
    <citation type="journal article" date="2015" name="Genome Biol. Evol.">
        <title>Organellar Genomes of White Spruce (Picea glauca): Assembly and Annotation.</title>
        <authorList>
            <person name="Jackman S.D."/>
            <person name="Warren R.L."/>
            <person name="Gibb E.A."/>
            <person name="Vandervalk B.P."/>
            <person name="Mohamadi H."/>
            <person name="Chu J."/>
            <person name="Raymond A."/>
            <person name="Pleasance S."/>
            <person name="Coope R."/>
            <person name="Wildung M.R."/>
            <person name="Ritland C.E."/>
            <person name="Bousquet J."/>
            <person name="Jones S.J."/>
            <person name="Bohlmann J."/>
            <person name="Birol I."/>
        </authorList>
    </citation>
    <scope>NUCLEOTIDE SEQUENCE [LARGE SCALE GENOMIC DNA]</scope>
    <source>
        <tissue evidence="1">Flushing bud</tissue>
    </source>
</reference>
<protein>
    <submittedName>
        <fullName evidence="1">Uncharacterized protein</fullName>
    </submittedName>
</protein>
<accession>A0A117NJ42</accession>